<comment type="caution">
    <text evidence="1">The sequence shown here is derived from an EMBL/GenBank/DDBJ whole genome shotgun (WGS) entry which is preliminary data.</text>
</comment>
<keyword evidence="2" id="KW-1185">Reference proteome</keyword>
<evidence type="ECO:0000313" key="1">
    <source>
        <dbReference type="EMBL" id="KAF9445966.1"/>
    </source>
</evidence>
<dbReference type="Gene3D" id="1.20.1280.50">
    <property type="match status" value="1"/>
</dbReference>
<dbReference type="Proteomes" id="UP000807342">
    <property type="component" value="Unassembled WGS sequence"/>
</dbReference>
<organism evidence="1 2">
    <name type="scientific">Macrolepiota fuliginosa MF-IS2</name>
    <dbReference type="NCBI Taxonomy" id="1400762"/>
    <lineage>
        <taxon>Eukaryota</taxon>
        <taxon>Fungi</taxon>
        <taxon>Dikarya</taxon>
        <taxon>Basidiomycota</taxon>
        <taxon>Agaricomycotina</taxon>
        <taxon>Agaricomycetes</taxon>
        <taxon>Agaricomycetidae</taxon>
        <taxon>Agaricales</taxon>
        <taxon>Agaricineae</taxon>
        <taxon>Agaricaceae</taxon>
        <taxon>Macrolepiota</taxon>
    </lineage>
</organism>
<protein>
    <recommendedName>
        <fullName evidence="3">F-box domain-containing protein</fullName>
    </recommendedName>
</protein>
<dbReference type="AlphaFoldDB" id="A0A9P5XAX7"/>
<sequence>MTLPPTVYRKINTNDPPTNDEVVLVRKALMKSLDNINPIDHEITRLQNRLNTLSLEQRHLRAFLKAHRALLSPARRLLPEILQEIFYHCLPTAHNAVMSPDEPPLVLGRVCGQWRQVAYSTPKLWASIH</sequence>
<evidence type="ECO:0000313" key="2">
    <source>
        <dbReference type="Proteomes" id="UP000807342"/>
    </source>
</evidence>
<name>A0A9P5XAX7_9AGAR</name>
<dbReference type="EMBL" id="MU151271">
    <property type="protein sequence ID" value="KAF9445966.1"/>
    <property type="molecule type" value="Genomic_DNA"/>
</dbReference>
<evidence type="ECO:0008006" key="3">
    <source>
        <dbReference type="Google" id="ProtNLM"/>
    </source>
</evidence>
<feature type="non-terminal residue" evidence="1">
    <location>
        <position position="129"/>
    </location>
</feature>
<proteinExistence type="predicted"/>
<dbReference type="OrthoDB" id="3248197at2759"/>
<reference evidence="1" key="1">
    <citation type="submission" date="2020-11" db="EMBL/GenBank/DDBJ databases">
        <authorList>
            <consortium name="DOE Joint Genome Institute"/>
            <person name="Ahrendt S."/>
            <person name="Riley R."/>
            <person name="Andreopoulos W."/>
            <person name="Labutti K."/>
            <person name="Pangilinan J."/>
            <person name="Ruiz-Duenas F.J."/>
            <person name="Barrasa J.M."/>
            <person name="Sanchez-Garcia M."/>
            <person name="Camarero S."/>
            <person name="Miyauchi S."/>
            <person name="Serrano A."/>
            <person name="Linde D."/>
            <person name="Babiker R."/>
            <person name="Drula E."/>
            <person name="Ayuso-Fernandez I."/>
            <person name="Pacheco R."/>
            <person name="Padilla G."/>
            <person name="Ferreira P."/>
            <person name="Barriuso J."/>
            <person name="Kellner H."/>
            <person name="Castanera R."/>
            <person name="Alfaro M."/>
            <person name="Ramirez L."/>
            <person name="Pisabarro A.G."/>
            <person name="Kuo A."/>
            <person name="Tritt A."/>
            <person name="Lipzen A."/>
            <person name="He G."/>
            <person name="Yan M."/>
            <person name="Ng V."/>
            <person name="Cullen D."/>
            <person name="Martin F."/>
            <person name="Rosso M.-N."/>
            <person name="Henrissat B."/>
            <person name="Hibbett D."/>
            <person name="Martinez A.T."/>
            <person name="Grigoriev I.V."/>
        </authorList>
    </citation>
    <scope>NUCLEOTIDE SEQUENCE</scope>
    <source>
        <strain evidence="1">MF-IS2</strain>
    </source>
</reference>
<accession>A0A9P5XAX7</accession>
<gene>
    <name evidence="1" type="ORF">P691DRAFT_674584</name>
</gene>